<organism evidence="1">
    <name type="scientific">Medicago truncatula</name>
    <name type="common">Barrel medic</name>
    <name type="synonym">Medicago tribuloides</name>
    <dbReference type="NCBI Taxonomy" id="3880"/>
    <lineage>
        <taxon>Eukaryota</taxon>
        <taxon>Viridiplantae</taxon>
        <taxon>Streptophyta</taxon>
        <taxon>Embryophyta</taxon>
        <taxon>Tracheophyta</taxon>
        <taxon>Spermatophyta</taxon>
        <taxon>Magnoliopsida</taxon>
        <taxon>eudicotyledons</taxon>
        <taxon>Gunneridae</taxon>
        <taxon>Pentapetalae</taxon>
        <taxon>rosids</taxon>
        <taxon>fabids</taxon>
        <taxon>Fabales</taxon>
        <taxon>Fabaceae</taxon>
        <taxon>Papilionoideae</taxon>
        <taxon>50 kb inversion clade</taxon>
        <taxon>NPAAA clade</taxon>
        <taxon>Hologalegina</taxon>
        <taxon>IRL clade</taxon>
        <taxon>Trifolieae</taxon>
        <taxon>Medicago</taxon>
    </lineage>
</organism>
<proteinExistence type="evidence at transcript level"/>
<name>I3S6S2_MEDTR</name>
<sequence length="101" mass="12179">MSIMTTCMHLSRYFAFMLPFQQFLHEKSIHVSSKSNKRRKTSSYVTNNTCNCNWMFILNTQLIQFCSYKLTSLKFLITQFRILMNFSPYRNHPVKNFRLFS</sequence>
<dbReference type="EMBL" id="BT136169">
    <property type="protein sequence ID" value="AFK35964.1"/>
    <property type="molecule type" value="mRNA"/>
</dbReference>
<evidence type="ECO:0000313" key="1">
    <source>
        <dbReference type="EMBL" id="AFK35964.1"/>
    </source>
</evidence>
<accession>I3S6S2</accession>
<protein>
    <submittedName>
        <fullName evidence="1">Uncharacterized protein</fullName>
    </submittedName>
</protein>
<reference evidence="1" key="1">
    <citation type="submission" date="2012-05" db="EMBL/GenBank/DDBJ databases">
        <authorList>
            <person name="Krishnakumar V."/>
            <person name="Cheung F."/>
            <person name="Xiao Y."/>
            <person name="Chan A."/>
            <person name="Moskal W.A."/>
            <person name="Town C.D."/>
        </authorList>
    </citation>
    <scope>NUCLEOTIDE SEQUENCE</scope>
</reference>
<dbReference type="AlphaFoldDB" id="I3S6S2"/>